<feature type="non-terminal residue" evidence="4">
    <location>
        <position position="208"/>
    </location>
</feature>
<dbReference type="SUPFAM" id="SSF53335">
    <property type="entry name" value="S-adenosyl-L-methionine-dependent methyltransferases"/>
    <property type="match status" value="2"/>
</dbReference>
<dbReference type="PANTHER" id="PTHR47816">
    <property type="entry name" value="RIBOSOMAL RNA SMALL SUBUNIT METHYLTRANSFERASE C"/>
    <property type="match status" value="1"/>
</dbReference>
<protein>
    <recommendedName>
        <fullName evidence="3">Methyltransferase small domain-containing protein</fullName>
    </recommendedName>
</protein>
<evidence type="ECO:0000256" key="1">
    <source>
        <dbReference type="ARBA" id="ARBA00022603"/>
    </source>
</evidence>
<dbReference type="Gene3D" id="3.40.50.150">
    <property type="entry name" value="Vaccinia Virus protein VP39"/>
    <property type="match status" value="2"/>
</dbReference>
<reference evidence="4 5" key="1">
    <citation type="submission" date="2015-09" db="EMBL/GenBank/DDBJ databases">
        <title>Draft genome sequence of Kouleothrix aurantiaca JCM 19913.</title>
        <authorList>
            <person name="Hemp J."/>
        </authorList>
    </citation>
    <scope>NUCLEOTIDE SEQUENCE [LARGE SCALE GENOMIC DNA]</scope>
    <source>
        <strain evidence="4 5">COM-B</strain>
    </source>
</reference>
<dbReference type="PANTHER" id="PTHR47816:SF4">
    <property type="entry name" value="RIBOSOMAL RNA SMALL SUBUNIT METHYLTRANSFERASE C"/>
    <property type="match status" value="1"/>
</dbReference>
<dbReference type="Proteomes" id="UP000050509">
    <property type="component" value="Unassembled WGS sequence"/>
</dbReference>
<evidence type="ECO:0000259" key="3">
    <source>
        <dbReference type="Pfam" id="PF05175"/>
    </source>
</evidence>
<gene>
    <name evidence="4" type="ORF">SE17_42260</name>
</gene>
<sequence>GGNPGALGAALALRSPASHVLLASPSCIALDMGRRTLAANAIGNATVLEGTSVLPEWAGRCECVALLAPPDRKLARRWLLEAWHALALGGALWLAGANDEGMRSVIADAAELFGAAPVRAYRQGCRLAEAVRAQGDGPLPGWAASPGIAPGTWREFAVELRGQRLQICSLAGVFAHDRLDAGTQLLLETIAAPVGLRVLDLGCGAGVI</sequence>
<dbReference type="GO" id="GO:0032259">
    <property type="term" value="P:methylation"/>
    <property type="evidence" value="ECO:0007669"/>
    <property type="project" value="UniProtKB-KW"/>
</dbReference>
<dbReference type="InterPro" id="IPR029063">
    <property type="entry name" value="SAM-dependent_MTases_sf"/>
</dbReference>
<evidence type="ECO:0000256" key="2">
    <source>
        <dbReference type="ARBA" id="ARBA00022679"/>
    </source>
</evidence>
<dbReference type="Pfam" id="PF05175">
    <property type="entry name" value="MTS"/>
    <property type="match status" value="1"/>
</dbReference>
<dbReference type="GO" id="GO:0008757">
    <property type="term" value="F:S-adenosylmethionine-dependent methyltransferase activity"/>
    <property type="evidence" value="ECO:0007669"/>
    <property type="project" value="InterPro"/>
</dbReference>
<evidence type="ECO:0000313" key="5">
    <source>
        <dbReference type="Proteomes" id="UP000050509"/>
    </source>
</evidence>
<evidence type="ECO:0000313" key="4">
    <source>
        <dbReference type="EMBL" id="KPV47573.1"/>
    </source>
</evidence>
<proteinExistence type="predicted"/>
<dbReference type="AlphaFoldDB" id="A0A0N8PQM9"/>
<dbReference type="InterPro" id="IPR007848">
    <property type="entry name" value="Small_mtfrase_dom"/>
</dbReference>
<comment type="caution">
    <text evidence="4">The sequence shown here is derived from an EMBL/GenBank/DDBJ whole genome shotgun (WGS) entry which is preliminary data.</text>
</comment>
<accession>A0A0N8PQM9</accession>
<keyword evidence="5" id="KW-1185">Reference proteome</keyword>
<keyword evidence="2" id="KW-0808">Transferase</keyword>
<feature type="non-terminal residue" evidence="4">
    <location>
        <position position="1"/>
    </location>
</feature>
<dbReference type="InterPro" id="IPR046977">
    <property type="entry name" value="RsmC/RlmG"/>
</dbReference>
<feature type="domain" description="Methyltransferase small" evidence="3">
    <location>
        <begin position="165"/>
        <end position="208"/>
    </location>
</feature>
<keyword evidence="1" id="KW-0489">Methyltransferase</keyword>
<name>A0A0N8PQM9_9CHLR</name>
<dbReference type="EMBL" id="LJCR01003362">
    <property type="protein sequence ID" value="KPV47573.1"/>
    <property type="molecule type" value="Genomic_DNA"/>
</dbReference>
<organism evidence="4 5">
    <name type="scientific">Kouleothrix aurantiaca</name>
    <dbReference type="NCBI Taxonomy" id="186479"/>
    <lineage>
        <taxon>Bacteria</taxon>
        <taxon>Bacillati</taxon>
        <taxon>Chloroflexota</taxon>
        <taxon>Chloroflexia</taxon>
        <taxon>Chloroflexales</taxon>
        <taxon>Roseiflexineae</taxon>
        <taxon>Roseiflexaceae</taxon>
        <taxon>Kouleothrix</taxon>
    </lineage>
</organism>